<dbReference type="InterPro" id="IPR012337">
    <property type="entry name" value="RNaseH-like_sf"/>
</dbReference>
<dbReference type="AlphaFoldDB" id="A0A1H9JLT3"/>
<dbReference type="Proteomes" id="UP000199647">
    <property type="component" value="Unassembled WGS sequence"/>
</dbReference>
<dbReference type="InterPro" id="IPR036397">
    <property type="entry name" value="RNaseH_sf"/>
</dbReference>
<dbReference type="Pfam" id="PF16473">
    <property type="entry name" value="Rv2179c-like"/>
    <property type="match status" value="1"/>
</dbReference>
<sequence>MMDQAIKPTAEVLREFHSWAHPLIGSETMVWSHGLTFDLPILSHALYKEGIPPLWGHRAGRDTRTLFWLAGGVPEVPFEGVKHSPLDDCKHQVKQVIEAYRIVRHRN</sequence>
<dbReference type="GO" id="GO:0003676">
    <property type="term" value="F:nucleic acid binding"/>
    <property type="evidence" value="ECO:0007669"/>
    <property type="project" value="InterPro"/>
</dbReference>
<proteinExistence type="predicted"/>
<evidence type="ECO:0000313" key="2">
    <source>
        <dbReference type="EMBL" id="SEQ87874.1"/>
    </source>
</evidence>
<dbReference type="Gene3D" id="3.30.420.10">
    <property type="entry name" value="Ribonuclease H-like superfamily/Ribonuclease H"/>
    <property type="match status" value="1"/>
</dbReference>
<name>A0A1H9JLT3_9HYPH</name>
<evidence type="ECO:0000313" key="3">
    <source>
        <dbReference type="Proteomes" id="UP000199647"/>
    </source>
</evidence>
<dbReference type="EMBL" id="FOFG01000008">
    <property type="protein sequence ID" value="SEQ87874.1"/>
    <property type="molecule type" value="Genomic_DNA"/>
</dbReference>
<dbReference type="SUPFAM" id="SSF53098">
    <property type="entry name" value="Ribonuclease H-like"/>
    <property type="match status" value="1"/>
</dbReference>
<dbReference type="InterPro" id="IPR033390">
    <property type="entry name" value="Rv2179c-like"/>
</dbReference>
<feature type="domain" description="3'-5' exoribonuclease Rv2179c-like" evidence="1">
    <location>
        <begin position="4"/>
        <end position="96"/>
    </location>
</feature>
<gene>
    <name evidence="2" type="ORF">SAMN05216548_108179</name>
</gene>
<keyword evidence="3" id="KW-1185">Reference proteome</keyword>
<accession>A0A1H9JLT3</accession>
<organism evidence="2 3">
    <name type="scientific">Faunimonas pinastri</name>
    <dbReference type="NCBI Taxonomy" id="1855383"/>
    <lineage>
        <taxon>Bacteria</taxon>
        <taxon>Pseudomonadati</taxon>
        <taxon>Pseudomonadota</taxon>
        <taxon>Alphaproteobacteria</taxon>
        <taxon>Hyphomicrobiales</taxon>
        <taxon>Afifellaceae</taxon>
        <taxon>Faunimonas</taxon>
    </lineage>
</organism>
<protein>
    <recommendedName>
        <fullName evidence="1">3'-5' exoribonuclease Rv2179c-like domain-containing protein</fullName>
    </recommendedName>
</protein>
<evidence type="ECO:0000259" key="1">
    <source>
        <dbReference type="Pfam" id="PF16473"/>
    </source>
</evidence>
<reference evidence="2 3" key="1">
    <citation type="submission" date="2016-10" db="EMBL/GenBank/DDBJ databases">
        <authorList>
            <person name="de Groot N.N."/>
        </authorList>
    </citation>
    <scope>NUCLEOTIDE SEQUENCE [LARGE SCALE GENOMIC DNA]</scope>
    <source>
        <strain evidence="2 3">A52C2</strain>
    </source>
</reference>